<dbReference type="GO" id="GO:0002161">
    <property type="term" value="F:aminoacyl-tRNA deacylase activity"/>
    <property type="evidence" value="ECO:0007669"/>
    <property type="project" value="InterPro"/>
</dbReference>
<organism evidence="15">
    <name type="scientific">hydrothermal vent metagenome</name>
    <dbReference type="NCBI Taxonomy" id="652676"/>
    <lineage>
        <taxon>unclassified sequences</taxon>
        <taxon>metagenomes</taxon>
        <taxon>ecological metagenomes</taxon>
    </lineage>
</organism>
<feature type="domain" description="Leucyl-tRNA synthetase editing" evidence="14">
    <location>
        <begin position="247"/>
        <end position="443"/>
    </location>
</feature>
<dbReference type="Pfam" id="PF13603">
    <property type="entry name" value="tRNA-synt_1_2"/>
    <property type="match status" value="1"/>
</dbReference>
<evidence type="ECO:0000256" key="7">
    <source>
        <dbReference type="ARBA" id="ARBA00022917"/>
    </source>
</evidence>
<dbReference type="InterPro" id="IPR014729">
    <property type="entry name" value="Rossmann-like_a/b/a_fold"/>
</dbReference>
<dbReference type="InterPro" id="IPR002302">
    <property type="entry name" value="Leu-tRNA-ligase"/>
</dbReference>
<evidence type="ECO:0000256" key="3">
    <source>
        <dbReference type="ARBA" id="ARBA00022490"/>
    </source>
</evidence>
<dbReference type="CDD" id="cd07958">
    <property type="entry name" value="Anticodon_Ia_Leu_BEm"/>
    <property type="match status" value="1"/>
</dbReference>
<dbReference type="GO" id="GO:0005829">
    <property type="term" value="C:cytosol"/>
    <property type="evidence" value="ECO:0007669"/>
    <property type="project" value="TreeGrafter"/>
</dbReference>
<keyword evidence="6" id="KW-0067">ATP-binding</keyword>
<comment type="similarity">
    <text evidence="1">Belongs to the class-I aminoacyl-tRNA synthetase family.</text>
</comment>
<keyword evidence="8 15" id="KW-0030">Aminoacyl-tRNA synthetase</keyword>
<evidence type="ECO:0000256" key="6">
    <source>
        <dbReference type="ARBA" id="ARBA00022840"/>
    </source>
</evidence>
<dbReference type="FunFam" id="1.10.730.10:FF:000011">
    <property type="entry name" value="Leucine--tRNA ligase chloroplastic/mitochondrial"/>
    <property type="match status" value="1"/>
</dbReference>
<dbReference type="HAMAP" id="MF_00049_B">
    <property type="entry name" value="Leu_tRNA_synth_B"/>
    <property type="match status" value="1"/>
</dbReference>
<dbReference type="InterPro" id="IPR025709">
    <property type="entry name" value="Leu_tRNA-synth_edit"/>
</dbReference>
<reference evidence="15" key="1">
    <citation type="submission" date="2018-06" db="EMBL/GenBank/DDBJ databases">
        <authorList>
            <person name="Zhirakovskaya E."/>
        </authorList>
    </citation>
    <scope>NUCLEOTIDE SEQUENCE</scope>
</reference>
<evidence type="ECO:0000259" key="11">
    <source>
        <dbReference type="Pfam" id="PF00133"/>
    </source>
</evidence>
<dbReference type="Gene3D" id="3.40.50.620">
    <property type="entry name" value="HUPs"/>
    <property type="match status" value="2"/>
</dbReference>
<dbReference type="Pfam" id="PF09334">
    <property type="entry name" value="tRNA-synt_1g"/>
    <property type="match status" value="1"/>
</dbReference>
<gene>
    <name evidence="15" type="ORF">MNBD_DELTA01-901</name>
</gene>
<accession>A0A3B0QKQ0</accession>
<keyword evidence="3" id="KW-0963">Cytoplasm</keyword>
<dbReference type="SUPFAM" id="SSF52374">
    <property type="entry name" value="Nucleotidylyl transferase"/>
    <property type="match status" value="1"/>
</dbReference>
<dbReference type="InterPro" id="IPR015413">
    <property type="entry name" value="Methionyl/Leucyl_tRNA_Synth"/>
</dbReference>
<evidence type="ECO:0000256" key="5">
    <source>
        <dbReference type="ARBA" id="ARBA00022741"/>
    </source>
</evidence>
<dbReference type="FunFam" id="3.40.50.620:FF:000003">
    <property type="entry name" value="Leucine--tRNA ligase"/>
    <property type="match status" value="1"/>
</dbReference>
<dbReference type="GO" id="GO:0005739">
    <property type="term" value="C:mitochondrion"/>
    <property type="evidence" value="ECO:0007669"/>
    <property type="project" value="UniProtKB-ARBA"/>
</dbReference>
<evidence type="ECO:0000259" key="13">
    <source>
        <dbReference type="Pfam" id="PF09334"/>
    </source>
</evidence>
<keyword evidence="5" id="KW-0547">Nucleotide-binding</keyword>
<dbReference type="FunFam" id="3.40.50.620:FF:000056">
    <property type="entry name" value="Leucine--tRNA ligase"/>
    <property type="match status" value="1"/>
</dbReference>
<dbReference type="PROSITE" id="PS00178">
    <property type="entry name" value="AA_TRNA_LIGASE_I"/>
    <property type="match status" value="1"/>
</dbReference>
<dbReference type="PANTHER" id="PTHR43740:SF2">
    <property type="entry name" value="LEUCINE--TRNA LIGASE, MITOCHONDRIAL"/>
    <property type="match status" value="1"/>
</dbReference>
<evidence type="ECO:0000256" key="8">
    <source>
        <dbReference type="ARBA" id="ARBA00023146"/>
    </source>
</evidence>
<name>A0A3B0QKQ0_9ZZZZ</name>
<dbReference type="NCBIfam" id="TIGR00396">
    <property type="entry name" value="leuS_bact"/>
    <property type="match status" value="1"/>
</dbReference>
<keyword evidence="7" id="KW-0648">Protein biosynthesis</keyword>
<evidence type="ECO:0000259" key="12">
    <source>
        <dbReference type="Pfam" id="PF08264"/>
    </source>
</evidence>
<evidence type="ECO:0000256" key="4">
    <source>
        <dbReference type="ARBA" id="ARBA00022598"/>
    </source>
</evidence>
<dbReference type="InterPro" id="IPR002300">
    <property type="entry name" value="aa-tRNA-synth_Ia"/>
</dbReference>
<dbReference type="AlphaFoldDB" id="A0A3B0QKQ0"/>
<dbReference type="InterPro" id="IPR013155">
    <property type="entry name" value="M/V/L/I-tRNA-synth_anticd-bd"/>
</dbReference>
<evidence type="ECO:0000256" key="10">
    <source>
        <dbReference type="ARBA" id="ARBA00047469"/>
    </source>
</evidence>
<feature type="domain" description="Aminoacyl-tRNA synthetase class Ia" evidence="11">
    <location>
        <begin position="457"/>
        <end position="613"/>
    </location>
</feature>
<feature type="domain" description="Methionyl/Leucyl tRNA synthetase" evidence="13">
    <location>
        <begin position="63"/>
        <end position="207"/>
    </location>
</feature>
<dbReference type="EC" id="6.1.1.4" evidence="2"/>
<dbReference type="GO" id="GO:0005524">
    <property type="term" value="F:ATP binding"/>
    <property type="evidence" value="ECO:0007669"/>
    <property type="project" value="UniProtKB-KW"/>
</dbReference>
<dbReference type="PRINTS" id="PR00985">
    <property type="entry name" value="TRNASYNTHLEU"/>
</dbReference>
<protein>
    <recommendedName>
        <fullName evidence="2">leucine--tRNA ligase</fullName>
        <ecNumber evidence="2">6.1.1.4</ecNumber>
    </recommendedName>
    <alternativeName>
        <fullName evidence="9">Leucyl-tRNA synthetase</fullName>
    </alternativeName>
</protein>
<dbReference type="EMBL" id="UOEA01000015">
    <property type="protein sequence ID" value="VAV82400.1"/>
    <property type="molecule type" value="Genomic_DNA"/>
</dbReference>
<dbReference type="InterPro" id="IPR001412">
    <property type="entry name" value="aa-tRNA-synth_I_CS"/>
</dbReference>
<comment type="catalytic activity">
    <reaction evidence="10">
        <text>tRNA(Leu) + L-leucine + ATP = L-leucyl-tRNA(Leu) + AMP + diphosphate</text>
        <dbReference type="Rhea" id="RHEA:11688"/>
        <dbReference type="Rhea" id="RHEA-COMP:9613"/>
        <dbReference type="Rhea" id="RHEA-COMP:9622"/>
        <dbReference type="ChEBI" id="CHEBI:30616"/>
        <dbReference type="ChEBI" id="CHEBI:33019"/>
        <dbReference type="ChEBI" id="CHEBI:57427"/>
        <dbReference type="ChEBI" id="CHEBI:78442"/>
        <dbReference type="ChEBI" id="CHEBI:78494"/>
        <dbReference type="ChEBI" id="CHEBI:456215"/>
        <dbReference type="EC" id="6.1.1.4"/>
    </reaction>
</comment>
<dbReference type="InterPro" id="IPR009080">
    <property type="entry name" value="tRNAsynth_Ia_anticodon-bd"/>
</dbReference>
<sequence length="898" mass="99915">MKQTEKYNAEIIEKKWQKSWEEAGAFKYSGAASSDGTAVAENAASADGAAASVDTSDREKYYVLEMFPYPSGKIHMGHVRNYSIGDVVARFKRMRGYDVLHPMGWDSFGLPAENAAIEHKIPPAKWTHQNIASMRDQLKRLGLGYDWSREIATCTPEYYRWNQWIFLRLLEKGLAYKKRSFVNWCPGCATVLANEQVEEGLCWRCEATVEQKSLEQWFFKITEYADELLEGTDNLPGWPERVLVMQRNWIGKSIGAEVGFKVKGSDECIDIFTTRPDTLCGTTFMSIAPEHPLVQKIVTPDRAGDVRAFVEKTKAEAEAVSDRSAEPPKEGCFTGAYCINPLTGGEIPVFVANFVLMAYGTGAVMAVPAHDQRDFEFAKKYDLPVKVVIRAQKDASESGGADAAKADSEPLTAAFTGPGIIVNSGEFDGLRSIDAKVKIVEKLLADGLGKKSITYRLRDWGISRQRYWGCPIPIIYCDKCGAVPVPDEQLPVVLPEDISLDGKGGSPLEADSFSSVDCPKCGSGARRETDTMDTFVDSSWYFLRYASPGLESAPFDKGEASRAVPVDRYIGGIEHAVMHLLYARFFTKALRDMGLVDCGEPFKNLLTQGMVCKEITRCPEHGYLSPEENSDGACVHCGKAIEIGAVEKMSKSKKNTVDPHRIIERYGADTTRLFTLFAAPPERDLDWSEDGVEGAYRFIGRVWRLVTENMPLVEGVEAYGGVEPLDGPLKEVHRLLHQTIKKVTEDIEKRFHFNTAISAVMELVNSLYLWKGNKGKGDKADKVELSVLRESLEGVVLLVSPFAPHLAEELWQRLGHNKPLYATPWPGYREQALVAEEMTVIVQVNGKMRAKMNLPVDSGKDLVEDMAKNDPRVAQWLGGKDIRKMIYIPGKIFNIVVG</sequence>
<feature type="domain" description="Methionyl/Valyl/Leucyl/Isoleucyl-tRNA synthetase anticodon-binding" evidence="12">
    <location>
        <begin position="732"/>
        <end position="858"/>
    </location>
</feature>
<dbReference type="Gene3D" id="1.10.730.10">
    <property type="entry name" value="Isoleucyl-tRNA Synthetase, Domain 1"/>
    <property type="match status" value="1"/>
</dbReference>
<dbReference type="CDD" id="cd00812">
    <property type="entry name" value="LeuRS_core"/>
    <property type="match status" value="1"/>
</dbReference>
<dbReference type="GO" id="GO:0004823">
    <property type="term" value="F:leucine-tRNA ligase activity"/>
    <property type="evidence" value="ECO:0007669"/>
    <property type="project" value="UniProtKB-EC"/>
</dbReference>
<feature type="domain" description="Aminoacyl-tRNA synthetase class Ia" evidence="11">
    <location>
        <begin position="647"/>
        <end position="688"/>
    </location>
</feature>
<proteinExistence type="inferred from homology"/>
<evidence type="ECO:0000256" key="2">
    <source>
        <dbReference type="ARBA" id="ARBA00013164"/>
    </source>
</evidence>
<evidence type="ECO:0000256" key="1">
    <source>
        <dbReference type="ARBA" id="ARBA00005594"/>
    </source>
</evidence>
<dbReference type="GO" id="GO:0006429">
    <property type="term" value="P:leucyl-tRNA aminoacylation"/>
    <property type="evidence" value="ECO:0007669"/>
    <property type="project" value="InterPro"/>
</dbReference>
<dbReference type="PANTHER" id="PTHR43740">
    <property type="entry name" value="LEUCYL-TRNA SYNTHETASE"/>
    <property type="match status" value="1"/>
</dbReference>
<evidence type="ECO:0000313" key="15">
    <source>
        <dbReference type="EMBL" id="VAV82400.1"/>
    </source>
</evidence>
<evidence type="ECO:0000256" key="9">
    <source>
        <dbReference type="ARBA" id="ARBA00030520"/>
    </source>
</evidence>
<dbReference type="InterPro" id="IPR009008">
    <property type="entry name" value="Val/Leu/Ile-tRNA-synth_edit"/>
</dbReference>
<dbReference type="SUPFAM" id="SSF50677">
    <property type="entry name" value="ValRS/IleRS/LeuRS editing domain"/>
    <property type="match status" value="1"/>
</dbReference>
<dbReference type="SUPFAM" id="SSF47323">
    <property type="entry name" value="Anticodon-binding domain of a subclass of class I aminoacyl-tRNA synthetases"/>
    <property type="match status" value="1"/>
</dbReference>
<evidence type="ECO:0000259" key="14">
    <source>
        <dbReference type="Pfam" id="PF13603"/>
    </source>
</evidence>
<keyword evidence="4 15" id="KW-0436">Ligase</keyword>
<dbReference type="Pfam" id="PF00133">
    <property type="entry name" value="tRNA-synt_1"/>
    <property type="match status" value="2"/>
</dbReference>
<dbReference type="Pfam" id="PF08264">
    <property type="entry name" value="Anticodon_1"/>
    <property type="match status" value="1"/>
</dbReference>